<keyword evidence="1" id="KW-1133">Transmembrane helix</keyword>
<keyword evidence="3" id="KW-1185">Reference proteome</keyword>
<keyword evidence="1" id="KW-0812">Transmembrane</keyword>
<sequence>MASDINNPDIIRFPNISDTVLYIFLAAISVLFKMSCQSQKQNKEGTDIHWRKSLKL</sequence>
<gene>
    <name evidence="2" type="ORF">RchiOBHm_Chr2g0141121</name>
</gene>
<evidence type="ECO:0000256" key="1">
    <source>
        <dbReference type="SAM" id="Phobius"/>
    </source>
</evidence>
<evidence type="ECO:0000313" key="2">
    <source>
        <dbReference type="EMBL" id="PRQ51145.1"/>
    </source>
</evidence>
<dbReference type="AlphaFoldDB" id="A0A2P6RXJ6"/>
<dbReference type="Gramene" id="PRQ51145">
    <property type="protein sequence ID" value="PRQ51145"/>
    <property type="gene ID" value="RchiOBHm_Chr2g0141121"/>
</dbReference>
<evidence type="ECO:0000313" key="3">
    <source>
        <dbReference type="Proteomes" id="UP000238479"/>
    </source>
</evidence>
<keyword evidence="1" id="KW-0472">Membrane</keyword>
<organism evidence="2 3">
    <name type="scientific">Rosa chinensis</name>
    <name type="common">China rose</name>
    <dbReference type="NCBI Taxonomy" id="74649"/>
    <lineage>
        <taxon>Eukaryota</taxon>
        <taxon>Viridiplantae</taxon>
        <taxon>Streptophyta</taxon>
        <taxon>Embryophyta</taxon>
        <taxon>Tracheophyta</taxon>
        <taxon>Spermatophyta</taxon>
        <taxon>Magnoliopsida</taxon>
        <taxon>eudicotyledons</taxon>
        <taxon>Gunneridae</taxon>
        <taxon>Pentapetalae</taxon>
        <taxon>rosids</taxon>
        <taxon>fabids</taxon>
        <taxon>Rosales</taxon>
        <taxon>Rosaceae</taxon>
        <taxon>Rosoideae</taxon>
        <taxon>Rosoideae incertae sedis</taxon>
        <taxon>Rosa</taxon>
    </lineage>
</organism>
<dbReference type="EMBL" id="PDCK01000040">
    <property type="protein sequence ID" value="PRQ51145.1"/>
    <property type="molecule type" value="Genomic_DNA"/>
</dbReference>
<protein>
    <submittedName>
        <fullName evidence="2">Uncharacterized protein</fullName>
    </submittedName>
</protein>
<reference evidence="2 3" key="1">
    <citation type="journal article" date="2018" name="Nat. Genet.">
        <title>The Rosa genome provides new insights in the design of modern roses.</title>
        <authorList>
            <person name="Bendahmane M."/>
        </authorList>
    </citation>
    <scope>NUCLEOTIDE SEQUENCE [LARGE SCALE GENOMIC DNA]</scope>
    <source>
        <strain evidence="3">cv. Old Blush</strain>
    </source>
</reference>
<dbReference type="Proteomes" id="UP000238479">
    <property type="component" value="Chromosome 2"/>
</dbReference>
<proteinExistence type="predicted"/>
<feature type="transmembrane region" description="Helical" evidence="1">
    <location>
        <begin position="20"/>
        <end position="36"/>
    </location>
</feature>
<comment type="caution">
    <text evidence="2">The sequence shown here is derived from an EMBL/GenBank/DDBJ whole genome shotgun (WGS) entry which is preliminary data.</text>
</comment>
<accession>A0A2P6RXJ6</accession>
<name>A0A2P6RXJ6_ROSCH</name>